<proteinExistence type="predicted"/>
<name>U5CMK7_AMBTC</name>
<organism evidence="1 2">
    <name type="scientific">Amborella trichopoda</name>
    <dbReference type="NCBI Taxonomy" id="13333"/>
    <lineage>
        <taxon>Eukaryota</taxon>
        <taxon>Viridiplantae</taxon>
        <taxon>Streptophyta</taxon>
        <taxon>Embryophyta</taxon>
        <taxon>Tracheophyta</taxon>
        <taxon>Spermatophyta</taxon>
        <taxon>Magnoliopsida</taxon>
        <taxon>Amborellales</taxon>
        <taxon>Amborellaceae</taxon>
        <taxon>Amborella</taxon>
    </lineage>
</organism>
<keyword evidence="2" id="KW-1185">Reference proteome</keyword>
<sequence length="98" mass="11105">MDVVGQYAWDATALAFLYQALSKVVRLDHQHLSGSATLLLLRNINHASDLVREDYNSKNWDLIEKALDVLKMYDPEVAGEDVSKELKLDDKMDDNTPV</sequence>
<dbReference type="AlphaFoldDB" id="U5CMK7"/>
<gene>
    <name evidence="1" type="ORF">AMTR_s00033p00227350</name>
</gene>
<accession>U5CMK7</accession>
<reference evidence="2" key="1">
    <citation type="journal article" date="2013" name="Science">
        <title>The Amborella genome and the evolution of flowering plants.</title>
        <authorList>
            <consortium name="Amborella Genome Project"/>
        </authorList>
    </citation>
    <scope>NUCLEOTIDE SEQUENCE [LARGE SCALE GENOMIC DNA]</scope>
</reference>
<dbReference type="Gramene" id="ERN14376">
    <property type="protein sequence ID" value="ERN14376"/>
    <property type="gene ID" value="AMTR_s00033p00227350"/>
</dbReference>
<evidence type="ECO:0000313" key="1">
    <source>
        <dbReference type="EMBL" id="ERN14376.1"/>
    </source>
</evidence>
<dbReference type="EMBL" id="KI392557">
    <property type="protein sequence ID" value="ERN14376.1"/>
    <property type="molecule type" value="Genomic_DNA"/>
</dbReference>
<dbReference type="HOGENOM" id="CLU_2336422_0_0_1"/>
<evidence type="ECO:0000313" key="2">
    <source>
        <dbReference type="Proteomes" id="UP000017836"/>
    </source>
</evidence>
<protein>
    <submittedName>
        <fullName evidence="1">Uncharacterized protein</fullName>
    </submittedName>
</protein>
<dbReference type="Proteomes" id="UP000017836">
    <property type="component" value="Unassembled WGS sequence"/>
</dbReference>